<evidence type="ECO:0000256" key="1">
    <source>
        <dbReference type="ARBA" id="ARBA00022737"/>
    </source>
</evidence>
<dbReference type="InterPro" id="IPR052346">
    <property type="entry name" value="O-mannosyl-transferase_TMTC"/>
</dbReference>
<gene>
    <name evidence="5" type="ORF">EAH88_10480</name>
</gene>
<keyword evidence="2" id="KW-0802">TPR repeat</keyword>
<feature type="transmembrane region" description="Helical" evidence="4">
    <location>
        <begin position="7"/>
        <end position="25"/>
    </location>
</feature>
<feature type="transmembrane region" description="Helical" evidence="4">
    <location>
        <begin position="236"/>
        <end position="261"/>
    </location>
</feature>
<feature type="transmembrane region" description="Helical" evidence="4">
    <location>
        <begin position="125"/>
        <end position="146"/>
    </location>
</feature>
<keyword evidence="1" id="KW-0677">Repeat</keyword>
<evidence type="ECO:0000256" key="4">
    <source>
        <dbReference type="SAM" id="Phobius"/>
    </source>
</evidence>
<dbReference type="PANTHER" id="PTHR44227">
    <property type="match status" value="1"/>
</dbReference>
<feature type="transmembrane region" description="Helical" evidence="4">
    <location>
        <begin position="368"/>
        <end position="386"/>
    </location>
</feature>
<accession>A0A502C633</accession>
<evidence type="ECO:0000313" key="5">
    <source>
        <dbReference type="EMBL" id="TPG08657.1"/>
    </source>
</evidence>
<evidence type="ECO:0000313" key="6">
    <source>
        <dbReference type="Proteomes" id="UP000319486"/>
    </source>
</evidence>
<keyword evidence="4" id="KW-0812">Transmembrane</keyword>
<proteinExistence type="predicted"/>
<dbReference type="AlphaFoldDB" id="A0A502C633"/>
<reference evidence="5 6" key="1">
    <citation type="journal article" date="2019" name="Environ. Microbiol.">
        <title>Species interactions and distinct microbial communities in high Arctic permafrost affected cryosols are associated with the CH4 and CO2 gas fluxes.</title>
        <authorList>
            <person name="Altshuler I."/>
            <person name="Hamel J."/>
            <person name="Turney S."/>
            <person name="Magnuson E."/>
            <person name="Levesque R."/>
            <person name="Greer C."/>
            <person name="Whyte L.G."/>
        </authorList>
    </citation>
    <scope>NUCLEOTIDE SEQUENCE [LARGE SCALE GENOMIC DNA]</scope>
    <source>
        <strain evidence="5 6">S13Y</strain>
    </source>
</reference>
<feature type="transmembrane region" description="Helical" evidence="4">
    <location>
        <begin position="152"/>
        <end position="169"/>
    </location>
</feature>
<dbReference type="GO" id="GO:0000030">
    <property type="term" value="F:mannosyltransferase activity"/>
    <property type="evidence" value="ECO:0007669"/>
    <property type="project" value="TreeGrafter"/>
</dbReference>
<dbReference type="GO" id="GO:0030968">
    <property type="term" value="P:endoplasmic reticulum unfolded protein response"/>
    <property type="evidence" value="ECO:0007669"/>
    <property type="project" value="TreeGrafter"/>
</dbReference>
<feature type="transmembrane region" description="Helical" evidence="4">
    <location>
        <begin position="342"/>
        <end position="362"/>
    </location>
</feature>
<feature type="compositionally biased region" description="Polar residues" evidence="3">
    <location>
        <begin position="670"/>
        <end position="684"/>
    </location>
</feature>
<dbReference type="Proteomes" id="UP000319486">
    <property type="component" value="Unassembled WGS sequence"/>
</dbReference>
<feature type="transmembrane region" description="Helical" evidence="4">
    <location>
        <begin position="95"/>
        <end position="113"/>
    </location>
</feature>
<keyword evidence="6" id="KW-1185">Reference proteome</keyword>
<organism evidence="5 6">
    <name type="scientific">Rhodanobacter glycinis</name>
    <dbReference type="NCBI Taxonomy" id="582702"/>
    <lineage>
        <taxon>Bacteria</taxon>
        <taxon>Pseudomonadati</taxon>
        <taxon>Pseudomonadota</taxon>
        <taxon>Gammaproteobacteria</taxon>
        <taxon>Lysobacterales</taxon>
        <taxon>Rhodanobacteraceae</taxon>
        <taxon>Rhodanobacter</taxon>
    </lineage>
</organism>
<feature type="region of interest" description="Disordered" evidence="3">
    <location>
        <begin position="651"/>
        <end position="684"/>
    </location>
</feature>
<dbReference type="InterPro" id="IPR011990">
    <property type="entry name" value="TPR-like_helical_dom_sf"/>
</dbReference>
<dbReference type="EMBL" id="RCZO01000005">
    <property type="protein sequence ID" value="TPG08657.1"/>
    <property type="molecule type" value="Genomic_DNA"/>
</dbReference>
<dbReference type="Gene3D" id="1.25.40.10">
    <property type="entry name" value="Tetratricopeptide repeat domain"/>
    <property type="match status" value="1"/>
</dbReference>
<keyword evidence="4" id="KW-0472">Membrane</keyword>
<feature type="transmembrane region" description="Helical" evidence="4">
    <location>
        <begin position="181"/>
        <end position="199"/>
    </location>
</feature>
<evidence type="ECO:0000256" key="3">
    <source>
        <dbReference type="SAM" id="MobiDB-lite"/>
    </source>
</evidence>
<comment type="caution">
    <text evidence="5">The sequence shown here is derived from an EMBL/GenBank/DDBJ whole genome shotgun (WGS) entry which is preliminary data.</text>
</comment>
<dbReference type="GO" id="GO:0035269">
    <property type="term" value="P:protein O-linked glycosylation via mannose"/>
    <property type="evidence" value="ECO:0007669"/>
    <property type="project" value="TreeGrafter"/>
</dbReference>
<dbReference type="SUPFAM" id="SSF48452">
    <property type="entry name" value="TPR-like"/>
    <property type="match status" value="1"/>
</dbReference>
<protein>
    <submittedName>
        <fullName evidence="5">Tetratricopeptide repeat protein</fullName>
    </submittedName>
</protein>
<sequence>MHHRHTIKALLALAVFMLLTLAAYWPGLQGGFLFDDFANLPALGATGPIYTWPNFWRYITAGTADPTGRPLTLLTFLLDARNWPADPFPFKRTSLILHLLNGALLYALLSRLGRLLAFEYRNYRIAALLGAALWLLHPLFVSTTLYIVQREAMLPATCVLIGLLIWLRGRDQLCRGNIRSGLIWSVIGLGGFTLLGILAKANGALLPFYALLIEVIVLKPRHALPSGQAILAHRGVMWILGVVPAAAILAYLTRIAVLGMLHGDNMGIRPWSTAQRLLTEPRILLDYLSLLWVPRAFSSGLFNDQYVASTSLLHPATTLPAIIAILVMIGVAWRLRKHYPAWSLAILFYFAGQLLESTSIGLELYFEHRNYVPALLMFWPLGLWLADTRTLSLLKRGLMIVLPLGLALMTHASTEVWGNEHAQALVWADVNPNSARAQTNAAQAQMQAGRPHDAARRLEKLLTTQPDQVQLAFNLIAAHCMTGRITPDDIAAAGTAMHGSANTGSLFANWFDRILPVAVAGDCPGLTPAVLLDLINDGLQNPKLAGAGRQQDFLYMRGRIALARHQPDVALANYLRALDLQIRPGFALEAAARLGAAGYPTQGIQLLDHYQQEKDQVIPPDFGMPTVHEWVLTRQNYWPHELEHLRATLLEQEKEHPAPDDQPPVDTHAPSGQNTSPSNQENRS</sequence>
<keyword evidence="4" id="KW-1133">Transmembrane helix</keyword>
<feature type="transmembrane region" description="Helical" evidence="4">
    <location>
        <begin position="312"/>
        <end position="335"/>
    </location>
</feature>
<name>A0A502C633_9GAMM</name>
<evidence type="ECO:0000256" key="2">
    <source>
        <dbReference type="ARBA" id="ARBA00022803"/>
    </source>
</evidence>
<dbReference type="PANTHER" id="PTHR44227:SF3">
    <property type="entry name" value="PROTEIN O-MANNOSYL-TRANSFERASE TMTC4"/>
    <property type="match status" value="1"/>
</dbReference>